<proteinExistence type="inferred from homology"/>
<evidence type="ECO:0000256" key="3">
    <source>
        <dbReference type="ARBA" id="ARBA00022448"/>
    </source>
</evidence>
<dbReference type="AlphaFoldDB" id="A0A815DH26"/>
<comment type="function">
    <text evidence="6">Plays a role in vesicular protein sorting.</text>
</comment>
<keyword evidence="3 6" id="KW-0813">Transport</keyword>
<keyword evidence="4 6" id="KW-0653">Protein transport</keyword>
<comment type="similarity">
    <text evidence="2 6">Belongs to the VPS35 family.</text>
</comment>
<evidence type="ECO:0000256" key="2">
    <source>
        <dbReference type="ARBA" id="ARBA00006536"/>
    </source>
</evidence>
<evidence type="ECO:0000313" key="8">
    <source>
        <dbReference type="Proteomes" id="UP000663882"/>
    </source>
</evidence>
<dbReference type="InterPro" id="IPR042491">
    <property type="entry name" value="Vps35_C"/>
</dbReference>
<dbReference type="PANTHER" id="PTHR11099:SF0">
    <property type="entry name" value="VACUOLAR PROTEIN SORTING-ASSOCIATED PROTEIN 35"/>
    <property type="match status" value="1"/>
</dbReference>
<accession>A0A815DH26</accession>
<gene>
    <name evidence="7" type="ORF">RFH988_LOCUS29751</name>
</gene>
<evidence type="ECO:0000256" key="5">
    <source>
        <dbReference type="ARBA" id="ARBA00023136"/>
    </source>
</evidence>
<reference evidence="7" key="1">
    <citation type="submission" date="2021-02" db="EMBL/GenBank/DDBJ databases">
        <authorList>
            <person name="Nowell W R."/>
        </authorList>
    </citation>
    <scope>NUCLEOTIDE SEQUENCE</scope>
</reference>
<dbReference type="EMBL" id="CAJNOO010002848">
    <property type="protein sequence ID" value="CAF1301546.1"/>
    <property type="molecule type" value="Genomic_DNA"/>
</dbReference>
<dbReference type="GO" id="GO:0042147">
    <property type="term" value="P:retrograde transport, endosome to Golgi"/>
    <property type="evidence" value="ECO:0007669"/>
    <property type="project" value="InterPro"/>
</dbReference>
<protein>
    <recommendedName>
        <fullName evidence="6">Vacuolar protein sorting-associated protein 35</fullName>
    </recommendedName>
</protein>
<name>A0A815DH26_9BILA</name>
<dbReference type="Pfam" id="PF03635">
    <property type="entry name" value="Vps35"/>
    <property type="match status" value="1"/>
</dbReference>
<comment type="caution">
    <text evidence="7">The sequence shown here is derived from an EMBL/GenBank/DDBJ whole genome shotgun (WGS) entry which is preliminary data.</text>
</comment>
<dbReference type="GO" id="GO:0005829">
    <property type="term" value="C:cytosol"/>
    <property type="evidence" value="ECO:0007669"/>
    <property type="project" value="GOC"/>
</dbReference>
<dbReference type="PIRSF" id="PIRSF009375">
    <property type="entry name" value="Retromer_Vps35"/>
    <property type="match status" value="1"/>
</dbReference>
<keyword evidence="5" id="KW-0472">Membrane</keyword>
<dbReference type="PANTHER" id="PTHR11099">
    <property type="entry name" value="VACUOLAR SORTING PROTEIN 35"/>
    <property type="match status" value="1"/>
</dbReference>
<sequence>MSMQKAVDNSRSSNAGLSMDNQEKLLADALQNVRQHAFAMKRVLDQQSVMEGLKHAANMLGELRTSLLSPKNYYELHVVVVEELHHLELYLTDEFEHGRGSHDLYEVVQYAGNIVPRLYLLITIGHVYIRANELPRREVLRDLVEMCRGVQHPLRGLFLRNYLLQCVKSLLPDTEEENQEASKTGTILDSLDFILLNFSEMNKLWVRMQYQGHTRDLQRREQERRELRILVGTNLVRLSELECVNVERYKTIVLPKIMEQVVSCRDSIAQEYLMECIIQVFPDEYHLNTLNEFLKACRELSASVNIRNILISLIDRLTAYSTRDGSQQNIPENIQLFDIFSEQIAEVVKSRINMPPEDIVALQSALLNLSLKCYRDQFEYGNKVLENTRKIFDNIALDTQVQTGTPAAKELVKMLKIPIDCYDILDVLKLNHYKLVLQLLSYRERHTVCMYIINSILDKETIIPTAEQVTQLFELLLTLIIDQTDSALETSRQTITNEDFVEEQNLVARLYNNFQAPNDPDQQYHIIKICQDTFKNGGLERMRFTYPPIIMQAYALTFRYKNIREQDEKWEKKCQKLFQLCNQLINTLTKLETNDLPLRLYLQGALAASEIGSENAETIAYEFFSQAYTLYEEQAGDTRAQSASLTLLIGTLEKVTCFAEENHSTLRQSLTQAATRLVKRPDQVRTLLLCTHLFWSAQRLNESTQKSEQVHDNEKVLACLKKATKLTTQIMDQSVQVQLYNELLNTYIYFFNQNLPDIDITLLNSLIEKLQNEMSKISSNENDEFIRNQIQKTFDYLRQQSQLEKFQGLQINN</sequence>
<evidence type="ECO:0000256" key="4">
    <source>
        <dbReference type="ARBA" id="ARBA00022927"/>
    </source>
</evidence>
<dbReference type="Gene3D" id="1.25.40.660">
    <property type="entry name" value="Vacuolar protein sorting-associated protein 35, helical subcomplex Vps35-C"/>
    <property type="match status" value="1"/>
</dbReference>
<dbReference type="GO" id="GO:0030906">
    <property type="term" value="C:retromer, cargo-selective complex"/>
    <property type="evidence" value="ECO:0007669"/>
    <property type="project" value="InterPro"/>
</dbReference>
<evidence type="ECO:0000256" key="1">
    <source>
        <dbReference type="ARBA" id="ARBA00004170"/>
    </source>
</evidence>
<dbReference type="InterPro" id="IPR005378">
    <property type="entry name" value="Vps35"/>
</dbReference>
<dbReference type="OrthoDB" id="10258141at2759"/>
<dbReference type="GO" id="GO:0005770">
    <property type="term" value="C:late endosome"/>
    <property type="evidence" value="ECO:0007669"/>
    <property type="project" value="TreeGrafter"/>
</dbReference>
<comment type="subcellular location">
    <subcellularLocation>
        <location evidence="1">Membrane</location>
        <topology evidence="1">Peripheral membrane protein</topology>
    </subcellularLocation>
</comment>
<evidence type="ECO:0000256" key="6">
    <source>
        <dbReference type="PIRNR" id="PIRNR009375"/>
    </source>
</evidence>
<evidence type="ECO:0000313" key="7">
    <source>
        <dbReference type="EMBL" id="CAF1301546.1"/>
    </source>
</evidence>
<dbReference type="GO" id="GO:0006886">
    <property type="term" value="P:intracellular protein transport"/>
    <property type="evidence" value="ECO:0007669"/>
    <property type="project" value="TreeGrafter"/>
</dbReference>
<organism evidence="7 8">
    <name type="scientific">Rotaria sordida</name>
    <dbReference type="NCBI Taxonomy" id="392033"/>
    <lineage>
        <taxon>Eukaryota</taxon>
        <taxon>Metazoa</taxon>
        <taxon>Spiralia</taxon>
        <taxon>Gnathifera</taxon>
        <taxon>Rotifera</taxon>
        <taxon>Eurotatoria</taxon>
        <taxon>Bdelloidea</taxon>
        <taxon>Philodinida</taxon>
        <taxon>Philodinidae</taxon>
        <taxon>Rotaria</taxon>
    </lineage>
</organism>
<dbReference type="Proteomes" id="UP000663882">
    <property type="component" value="Unassembled WGS sequence"/>
</dbReference>